<comment type="subcellular location">
    <subcellularLocation>
        <location evidence="1">Secreted</location>
    </subcellularLocation>
</comment>
<dbReference type="InterPro" id="IPR042185">
    <property type="entry name" value="Serpin_sf_2"/>
</dbReference>
<protein>
    <recommendedName>
        <fullName evidence="9">Serpin domain-containing protein</fullName>
    </recommendedName>
</protein>
<keyword evidence="3" id="KW-0964">Secreted</keyword>
<keyword evidence="5" id="KW-0732">Signal</keyword>
<dbReference type="InterPro" id="IPR023795">
    <property type="entry name" value="Serpin_CS"/>
</dbReference>
<dbReference type="InterPro" id="IPR023796">
    <property type="entry name" value="Serpin_dom"/>
</dbReference>
<dbReference type="SUPFAM" id="SSF56574">
    <property type="entry name" value="Serpins"/>
    <property type="match status" value="1"/>
</dbReference>
<dbReference type="PANTHER" id="PTHR11461">
    <property type="entry name" value="SERINE PROTEASE INHIBITOR, SERPIN"/>
    <property type="match status" value="1"/>
</dbReference>
<dbReference type="Pfam" id="PF00079">
    <property type="entry name" value="Serpin"/>
    <property type="match status" value="1"/>
</dbReference>
<dbReference type="InterPro" id="IPR036186">
    <property type="entry name" value="Serpin_sf"/>
</dbReference>
<keyword evidence="6" id="KW-0722">Serine protease inhibitor</keyword>
<dbReference type="Gene3D" id="2.30.39.10">
    <property type="entry name" value="Alpha-1-antitrypsin, domain 1"/>
    <property type="match status" value="1"/>
</dbReference>
<dbReference type="GO" id="GO:0004867">
    <property type="term" value="F:serine-type endopeptidase inhibitor activity"/>
    <property type="evidence" value="ECO:0007669"/>
    <property type="project" value="UniProtKB-KW"/>
</dbReference>
<evidence type="ECO:0000313" key="11">
    <source>
        <dbReference type="Proteomes" id="UP000821866"/>
    </source>
</evidence>
<keyword evidence="4" id="KW-0646">Protease inhibitor</keyword>
<reference evidence="10" key="2">
    <citation type="submission" date="2021-09" db="EMBL/GenBank/DDBJ databases">
        <authorList>
            <person name="Jia N."/>
            <person name="Wang J."/>
            <person name="Shi W."/>
            <person name="Du L."/>
            <person name="Sun Y."/>
            <person name="Zhan W."/>
            <person name="Jiang J."/>
            <person name="Wang Q."/>
            <person name="Zhang B."/>
            <person name="Ji P."/>
            <person name="Sakyi L.B."/>
            <person name="Cui X."/>
            <person name="Yuan T."/>
            <person name="Jiang B."/>
            <person name="Yang W."/>
            <person name="Lam T.T.-Y."/>
            <person name="Chang Q."/>
            <person name="Ding S."/>
            <person name="Wang X."/>
            <person name="Zhu J."/>
            <person name="Ruan X."/>
            <person name="Zhao L."/>
            <person name="Wei J."/>
            <person name="Que T."/>
            <person name="Du C."/>
            <person name="Cheng J."/>
            <person name="Dai P."/>
            <person name="Han X."/>
            <person name="Huang E."/>
            <person name="Gao Y."/>
            <person name="Liu J."/>
            <person name="Shao H."/>
            <person name="Ye R."/>
            <person name="Li L."/>
            <person name="Wei W."/>
            <person name="Wang X."/>
            <person name="Wang C."/>
            <person name="Huo Q."/>
            <person name="Li W."/>
            <person name="Guo W."/>
            <person name="Chen H."/>
            <person name="Chen S."/>
            <person name="Zhou L."/>
            <person name="Zhou L."/>
            <person name="Ni X."/>
            <person name="Tian J."/>
            <person name="Zhou Y."/>
            <person name="Sheng Y."/>
            <person name="Liu T."/>
            <person name="Pan Y."/>
            <person name="Xia L."/>
            <person name="Li J."/>
            <person name="Zhao F."/>
            <person name="Cao W."/>
        </authorList>
    </citation>
    <scope>NUCLEOTIDE SEQUENCE</scope>
    <source>
        <strain evidence="10">Rmic-2018</strain>
        <tissue evidence="10">Larvae</tissue>
    </source>
</reference>
<evidence type="ECO:0000256" key="7">
    <source>
        <dbReference type="ARBA" id="ARBA00023180"/>
    </source>
</evidence>
<name>A0A9J6DSI2_RHIMP</name>
<keyword evidence="11" id="KW-1185">Reference proteome</keyword>
<dbReference type="CDD" id="cd19577">
    <property type="entry name" value="serpinJ_IRS-2-like"/>
    <property type="match status" value="1"/>
</dbReference>
<evidence type="ECO:0000256" key="2">
    <source>
        <dbReference type="ARBA" id="ARBA00009500"/>
    </source>
</evidence>
<evidence type="ECO:0000256" key="5">
    <source>
        <dbReference type="ARBA" id="ARBA00022729"/>
    </source>
</evidence>
<evidence type="ECO:0000256" key="8">
    <source>
        <dbReference type="RuleBase" id="RU000411"/>
    </source>
</evidence>
<dbReference type="EMBL" id="JABSTU010000007">
    <property type="protein sequence ID" value="KAH8024794.1"/>
    <property type="molecule type" value="Genomic_DNA"/>
</dbReference>
<keyword evidence="7" id="KW-0325">Glycoprotein</keyword>
<reference evidence="10" key="1">
    <citation type="journal article" date="2020" name="Cell">
        <title>Large-Scale Comparative Analyses of Tick Genomes Elucidate Their Genetic Diversity and Vector Capacities.</title>
        <authorList>
            <consortium name="Tick Genome and Microbiome Consortium (TIGMIC)"/>
            <person name="Jia N."/>
            <person name="Wang J."/>
            <person name="Shi W."/>
            <person name="Du L."/>
            <person name="Sun Y."/>
            <person name="Zhan W."/>
            <person name="Jiang J.F."/>
            <person name="Wang Q."/>
            <person name="Zhang B."/>
            <person name="Ji P."/>
            <person name="Bell-Sakyi L."/>
            <person name="Cui X.M."/>
            <person name="Yuan T.T."/>
            <person name="Jiang B.G."/>
            <person name="Yang W.F."/>
            <person name="Lam T.T."/>
            <person name="Chang Q.C."/>
            <person name="Ding S.J."/>
            <person name="Wang X.J."/>
            <person name="Zhu J.G."/>
            <person name="Ruan X.D."/>
            <person name="Zhao L."/>
            <person name="Wei J.T."/>
            <person name="Ye R.Z."/>
            <person name="Que T.C."/>
            <person name="Du C.H."/>
            <person name="Zhou Y.H."/>
            <person name="Cheng J.X."/>
            <person name="Dai P.F."/>
            <person name="Guo W.B."/>
            <person name="Han X.H."/>
            <person name="Huang E.J."/>
            <person name="Li L.F."/>
            <person name="Wei W."/>
            <person name="Gao Y.C."/>
            <person name="Liu J.Z."/>
            <person name="Shao H.Z."/>
            <person name="Wang X."/>
            <person name="Wang C.C."/>
            <person name="Yang T.C."/>
            <person name="Huo Q.B."/>
            <person name="Li W."/>
            <person name="Chen H.Y."/>
            <person name="Chen S.E."/>
            <person name="Zhou L.G."/>
            <person name="Ni X.B."/>
            <person name="Tian J.H."/>
            <person name="Sheng Y."/>
            <person name="Liu T."/>
            <person name="Pan Y.S."/>
            <person name="Xia L.Y."/>
            <person name="Li J."/>
            <person name="Zhao F."/>
            <person name="Cao W.C."/>
        </authorList>
    </citation>
    <scope>NUCLEOTIDE SEQUENCE</scope>
    <source>
        <strain evidence="10">Rmic-2018</strain>
    </source>
</reference>
<comment type="caution">
    <text evidence="10">The sequence shown here is derived from an EMBL/GenBank/DDBJ whole genome shotgun (WGS) entry which is preliminary data.</text>
</comment>
<evidence type="ECO:0000256" key="1">
    <source>
        <dbReference type="ARBA" id="ARBA00004613"/>
    </source>
</evidence>
<comment type="similarity">
    <text evidence="2 8">Belongs to the serpin family.</text>
</comment>
<sequence>MGDTAKLLVGGGDFLGYNDTGIAQDEVFCEYAEESRRLLAPSSWTLEIANATVLDVKLNALPEYVQALEDRFGAYVVKANVAGAGLEAGTCVSYSPRMQLPLVVGVILIGAIHAATPSSDVLKVMISNNNFALQLLPLMSTSQLDNVFYSPYSMTTALAMVHAGADALTRSELHVALKYHLLGLEEDEVVSAHADFNRHLLGPSNSTLEVANAAVLDQRLNALPSYLNALKNGFVAELLKADFSGDERATLNTINSWVSQKTQQKISKLFDEPLPSFTKLVFLNAIYFKGTWLSKFDQSKTAKAPFYTADGRSTSVDTMQSVVKAGYAYVRDLAATMLELPYNGLDYSMVIALPQNESSVEVLKRQLNGTVIVAARQKLREATFMLHLPRFKLEQKYDLKEVLPKLGIKRIFNASEADLSRINGEKSLFVNQMVHKAVVEVNEEGSEAAAVTGVTVNTRIITGPGEIHVDRPFLFFIDNKRTGNVLFVGQVNKID</sequence>
<dbReference type="PANTHER" id="PTHR11461:SF211">
    <property type="entry name" value="GH10112P-RELATED"/>
    <property type="match status" value="1"/>
</dbReference>
<gene>
    <name evidence="10" type="ORF">HPB51_001208</name>
</gene>
<dbReference type="AlphaFoldDB" id="A0A9J6DSI2"/>
<organism evidence="10 11">
    <name type="scientific">Rhipicephalus microplus</name>
    <name type="common">Cattle tick</name>
    <name type="synonym">Boophilus microplus</name>
    <dbReference type="NCBI Taxonomy" id="6941"/>
    <lineage>
        <taxon>Eukaryota</taxon>
        <taxon>Metazoa</taxon>
        <taxon>Ecdysozoa</taxon>
        <taxon>Arthropoda</taxon>
        <taxon>Chelicerata</taxon>
        <taxon>Arachnida</taxon>
        <taxon>Acari</taxon>
        <taxon>Parasitiformes</taxon>
        <taxon>Ixodida</taxon>
        <taxon>Ixodoidea</taxon>
        <taxon>Ixodidae</taxon>
        <taxon>Rhipicephalinae</taxon>
        <taxon>Rhipicephalus</taxon>
        <taxon>Boophilus</taxon>
    </lineage>
</organism>
<dbReference type="Proteomes" id="UP000821866">
    <property type="component" value="Unassembled WGS sequence"/>
</dbReference>
<dbReference type="PROSITE" id="PS00284">
    <property type="entry name" value="SERPIN"/>
    <property type="match status" value="1"/>
</dbReference>
<dbReference type="GO" id="GO:0005615">
    <property type="term" value="C:extracellular space"/>
    <property type="evidence" value="ECO:0007669"/>
    <property type="project" value="InterPro"/>
</dbReference>
<evidence type="ECO:0000259" key="9">
    <source>
        <dbReference type="SMART" id="SM00093"/>
    </source>
</evidence>
<evidence type="ECO:0000256" key="3">
    <source>
        <dbReference type="ARBA" id="ARBA00022525"/>
    </source>
</evidence>
<evidence type="ECO:0000313" key="10">
    <source>
        <dbReference type="EMBL" id="KAH8024794.1"/>
    </source>
</evidence>
<dbReference type="SMART" id="SM00093">
    <property type="entry name" value="SERPIN"/>
    <property type="match status" value="1"/>
</dbReference>
<feature type="domain" description="Serpin" evidence="9">
    <location>
        <begin position="133"/>
        <end position="494"/>
    </location>
</feature>
<dbReference type="FunFam" id="3.30.497.10:FF:000031">
    <property type="entry name" value="Putative salivary serpin"/>
    <property type="match status" value="1"/>
</dbReference>
<dbReference type="VEuPathDB" id="VectorBase:LOC119170229"/>
<proteinExistence type="inferred from homology"/>
<dbReference type="Gene3D" id="3.30.497.10">
    <property type="entry name" value="Antithrombin, subunit I, domain 2"/>
    <property type="match status" value="1"/>
</dbReference>
<evidence type="ECO:0000256" key="4">
    <source>
        <dbReference type="ARBA" id="ARBA00022690"/>
    </source>
</evidence>
<accession>A0A9J6DSI2</accession>
<evidence type="ECO:0000256" key="6">
    <source>
        <dbReference type="ARBA" id="ARBA00022900"/>
    </source>
</evidence>
<dbReference type="InterPro" id="IPR000215">
    <property type="entry name" value="Serpin_fam"/>
</dbReference>
<dbReference type="InterPro" id="IPR042178">
    <property type="entry name" value="Serpin_sf_1"/>
</dbReference>